<dbReference type="InterPro" id="IPR044068">
    <property type="entry name" value="CB"/>
</dbReference>
<evidence type="ECO:0000259" key="10">
    <source>
        <dbReference type="PROSITE" id="PS51898"/>
    </source>
</evidence>
<gene>
    <name evidence="12" type="ORF">COV31_02730</name>
</gene>
<protein>
    <recommendedName>
        <fullName evidence="14">Tyrosine recombinase XerC</fullName>
    </recommendedName>
</protein>
<evidence type="ECO:0008006" key="14">
    <source>
        <dbReference type="Google" id="ProtNLM"/>
    </source>
</evidence>
<evidence type="ECO:0000256" key="6">
    <source>
        <dbReference type="ARBA" id="ARBA00023125"/>
    </source>
</evidence>
<keyword evidence="8" id="KW-0131">Cell cycle</keyword>
<comment type="caution">
    <text evidence="12">The sequence shown here is derived from an EMBL/GenBank/DDBJ whole genome shotgun (WGS) entry which is preliminary data.</text>
</comment>
<reference evidence="12 13" key="1">
    <citation type="submission" date="2017-09" db="EMBL/GenBank/DDBJ databases">
        <title>Depth-based differentiation of microbial function through sediment-hosted aquifers and enrichment of novel symbionts in the deep terrestrial subsurface.</title>
        <authorList>
            <person name="Probst A.J."/>
            <person name="Ladd B."/>
            <person name="Jarett J.K."/>
            <person name="Geller-Mcgrath D.E."/>
            <person name="Sieber C.M."/>
            <person name="Emerson J.B."/>
            <person name="Anantharaman K."/>
            <person name="Thomas B.C."/>
            <person name="Malmstrom R."/>
            <person name="Stieglmeier M."/>
            <person name="Klingl A."/>
            <person name="Woyke T."/>
            <person name="Ryan C.M."/>
            <person name="Banfield J.F."/>
        </authorList>
    </citation>
    <scope>NUCLEOTIDE SEQUENCE [LARGE SCALE GENOMIC DNA]</scope>
    <source>
        <strain evidence="12">CG10_big_fil_rev_8_21_14_0_10_46_23</strain>
    </source>
</reference>
<evidence type="ECO:0000256" key="9">
    <source>
        <dbReference type="PROSITE-ProRule" id="PRU01248"/>
    </source>
</evidence>
<keyword evidence="5" id="KW-0229">DNA integration</keyword>
<sequence length="304" mass="35251">MNIEALKNEFLEHLEIELNRSPKTVENYDRYLKRFLTFGQIKKIADITEETIRKYRLYLNRRQTADGEELKQVTRNYHVIVLRAFLKYLAKRDIKSVPAEKIELGKQEGREVSFLDRSDLDRLLTAPAGQDLSALRDRAILETLFSTGLRVSELVSLNRDQVNVGRGEFTVRGKGRKLRVVFLSDDARQILKDYLYKRTDADEALFIRIPRNEKFNRYANLRLTSRSVQRIVKKHATAAGIIGKDVTTHTLRHSFATNLLRNGADIRSVQAMLGHSSITTTQIYTHVTDQQLKSVHQKFHKKEK</sequence>
<dbReference type="GO" id="GO:0007059">
    <property type="term" value="P:chromosome segregation"/>
    <property type="evidence" value="ECO:0007669"/>
    <property type="project" value="UniProtKB-KW"/>
</dbReference>
<evidence type="ECO:0000256" key="1">
    <source>
        <dbReference type="ARBA" id="ARBA00004496"/>
    </source>
</evidence>
<dbReference type="PANTHER" id="PTHR30349">
    <property type="entry name" value="PHAGE INTEGRASE-RELATED"/>
    <property type="match status" value="1"/>
</dbReference>
<dbReference type="InterPro" id="IPR004107">
    <property type="entry name" value="Integrase_SAM-like_N"/>
</dbReference>
<evidence type="ECO:0000256" key="8">
    <source>
        <dbReference type="ARBA" id="ARBA00023306"/>
    </source>
</evidence>
<dbReference type="GO" id="GO:0051301">
    <property type="term" value="P:cell division"/>
    <property type="evidence" value="ECO:0007669"/>
    <property type="project" value="UniProtKB-KW"/>
</dbReference>
<dbReference type="GO" id="GO:0015074">
    <property type="term" value="P:DNA integration"/>
    <property type="evidence" value="ECO:0007669"/>
    <property type="project" value="UniProtKB-KW"/>
</dbReference>
<dbReference type="GO" id="GO:0005737">
    <property type="term" value="C:cytoplasm"/>
    <property type="evidence" value="ECO:0007669"/>
    <property type="project" value="UniProtKB-SubCell"/>
</dbReference>
<evidence type="ECO:0000256" key="4">
    <source>
        <dbReference type="ARBA" id="ARBA00022829"/>
    </source>
</evidence>
<dbReference type="InterPro" id="IPR050090">
    <property type="entry name" value="Tyrosine_recombinase_XerCD"/>
</dbReference>
<keyword evidence="2" id="KW-0963">Cytoplasm</keyword>
<organism evidence="12 13">
    <name type="scientific">Candidatus Yanofskybacteria bacterium CG10_big_fil_rev_8_21_14_0_10_46_23</name>
    <dbReference type="NCBI Taxonomy" id="1975098"/>
    <lineage>
        <taxon>Bacteria</taxon>
        <taxon>Candidatus Yanofskyibacteriota</taxon>
    </lineage>
</organism>
<evidence type="ECO:0000313" key="13">
    <source>
        <dbReference type="Proteomes" id="UP000230232"/>
    </source>
</evidence>
<evidence type="ECO:0000256" key="5">
    <source>
        <dbReference type="ARBA" id="ARBA00022908"/>
    </source>
</evidence>
<dbReference type="Pfam" id="PF02899">
    <property type="entry name" value="Phage_int_SAM_1"/>
    <property type="match status" value="1"/>
</dbReference>
<dbReference type="GO" id="GO:0006310">
    <property type="term" value="P:DNA recombination"/>
    <property type="evidence" value="ECO:0007669"/>
    <property type="project" value="UniProtKB-KW"/>
</dbReference>
<dbReference type="GO" id="GO:0003677">
    <property type="term" value="F:DNA binding"/>
    <property type="evidence" value="ECO:0007669"/>
    <property type="project" value="UniProtKB-UniRule"/>
</dbReference>
<comment type="subcellular location">
    <subcellularLocation>
        <location evidence="1">Cytoplasm</location>
    </subcellularLocation>
</comment>
<dbReference type="InterPro" id="IPR011010">
    <property type="entry name" value="DNA_brk_join_enz"/>
</dbReference>
<evidence type="ECO:0000313" key="12">
    <source>
        <dbReference type="EMBL" id="PIR41292.1"/>
    </source>
</evidence>
<dbReference type="AlphaFoldDB" id="A0A2H0R440"/>
<keyword evidence="7" id="KW-0233">DNA recombination</keyword>
<dbReference type="Pfam" id="PF00589">
    <property type="entry name" value="Phage_integrase"/>
    <property type="match status" value="1"/>
</dbReference>
<evidence type="ECO:0000259" key="11">
    <source>
        <dbReference type="PROSITE" id="PS51900"/>
    </source>
</evidence>
<keyword evidence="6 9" id="KW-0238">DNA-binding</keyword>
<dbReference type="PANTHER" id="PTHR30349:SF77">
    <property type="entry name" value="TYROSINE RECOMBINASE XERC"/>
    <property type="match status" value="1"/>
</dbReference>
<feature type="domain" description="Core-binding (CB)" evidence="11">
    <location>
        <begin position="1"/>
        <end position="90"/>
    </location>
</feature>
<dbReference type="Gene3D" id="1.10.443.10">
    <property type="entry name" value="Intergrase catalytic core"/>
    <property type="match status" value="1"/>
</dbReference>
<dbReference type="Proteomes" id="UP000230232">
    <property type="component" value="Unassembled WGS sequence"/>
</dbReference>
<name>A0A2H0R440_9BACT</name>
<accession>A0A2H0R440</accession>
<dbReference type="EMBL" id="PCXO01000010">
    <property type="protein sequence ID" value="PIR41292.1"/>
    <property type="molecule type" value="Genomic_DNA"/>
</dbReference>
<dbReference type="Gene3D" id="1.10.150.130">
    <property type="match status" value="1"/>
</dbReference>
<evidence type="ECO:0000256" key="3">
    <source>
        <dbReference type="ARBA" id="ARBA00022618"/>
    </source>
</evidence>
<dbReference type="InterPro" id="IPR010998">
    <property type="entry name" value="Integrase_recombinase_N"/>
</dbReference>
<keyword evidence="3" id="KW-0132">Cell division</keyword>
<dbReference type="SUPFAM" id="SSF56349">
    <property type="entry name" value="DNA breaking-rejoining enzymes"/>
    <property type="match status" value="1"/>
</dbReference>
<dbReference type="PROSITE" id="PS51900">
    <property type="entry name" value="CB"/>
    <property type="match status" value="1"/>
</dbReference>
<evidence type="ECO:0000256" key="7">
    <source>
        <dbReference type="ARBA" id="ARBA00023172"/>
    </source>
</evidence>
<proteinExistence type="predicted"/>
<dbReference type="InterPro" id="IPR013762">
    <property type="entry name" value="Integrase-like_cat_sf"/>
</dbReference>
<keyword evidence="4" id="KW-0159">Chromosome partition</keyword>
<feature type="domain" description="Tyr recombinase" evidence="10">
    <location>
        <begin position="110"/>
        <end position="297"/>
    </location>
</feature>
<dbReference type="NCBIfam" id="NF040815">
    <property type="entry name" value="recomb_XerA_Arch"/>
    <property type="match status" value="1"/>
</dbReference>
<dbReference type="PROSITE" id="PS51898">
    <property type="entry name" value="TYR_RECOMBINASE"/>
    <property type="match status" value="1"/>
</dbReference>
<dbReference type="InterPro" id="IPR002104">
    <property type="entry name" value="Integrase_catalytic"/>
</dbReference>
<dbReference type="CDD" id="cd00798">
    <property type="entry name" value="INT_XerDC_C"/>
    <property type="match status" value="1"/>
</dbReference>
<evidence type="ECO:0000256" key="2">
    <source>
        <dbReference type="ARBA" id="ARBA00022490"/>
    </source>
</evidence>